<evidence type="ECO:0008006" key="3">
    <source>
        <dbReference type="Google" id="ProtNLM"/>
    </source>
</evidence>
<proteinExistence type="inferred from homology"/>
<organism evidence="2">
    <name type="scientific">Petromyces alliaceus</name>
    <name type="common">Aspergillus alliaceus</name>
    <dbReference type="NCBI Taxonomy" id="209559"/>
    <lineage>
        <taxon>Eukaryota</taxon>
        <taxon>Fungi</taxon>
        <taxon>Dikarya</taxon>
        <taxon>Ascomycota</taxon>
        <taxon>Pezizomycotina</taxon>
        <taxon>Eurotiomycetes</taxon>
        <taxon>Eurotiomycetidae</taxon>
        <taxon>Eurotiales</taxon>
        <taxon>Aspergillaceae</taxon>
        <taxon>Aspergillus</taxon>
        <taxon>Aspergillus subgen. Circumdati</taxon>
    </lineage>
</organism>
<gene>
    <name evidence="2" type="ORF">BDV23DRAFT_164957</name>
</gene>
<reference evidence="2" key="1">
    <citation type="submission" date="2019-04" db="EMBL/GenBank/DDBJ databases">
        <title>Friends and foes A comparative genomics studyof 23 Aspergillus species from section Flavi.</title>
        <authorList>
            <consortium name="DOE Joint Genome Institute"/>
            <person name="Kjaerbolling I."/>
            <person name="Vesth T."/>
            <person name="Frisvad J.C."/>
            <person name="Nybo J.L."/>
            <person name="Theobald S."/>
            <person name="Kildgaard S."/>
            <person name="Isbrandt T."/>
            <person name="Kuo A."/>
            <person name="Sato A."/>
            <person name="Lyhne E.K."/>
            <person name="Kogle M.E."/>
            <person name="Wiebenga A."/>
            <person name="Kun R.S."/>
            <person name="Lubbers R.J."/>
            <person name="Makela M.R."/>
            <person name="Barry K."/>
            <person name="Chovatia M."/>
            <person name="Clum A."/>
            <person name="Daum C."/>
            <person name="Haridas S."/>
            <person name="He G."/>
            <person name="LaButti K."/>
            <person name="Lipzen A."/>
            <person name="Mondo S."/>
            <person name="Riley R."/>
            <person name="Salamov A."/>
            <person name="Simmons B.A."/>
            <person name="Magnuson J.K."/>
            <person name="Henrissat B."/>
            <person name="Mortensen U.H."/>
            <person name="Larsen T.O."/>
            <person name="Devries R.P."/>
            <person name="Grigoriev I.V."/>
            <person name="Machida M."/>
            <person name="Baker S.E."/>
            <person name="Andersen M.R."/>
        </authorList>
    </citation>
    <scope>NUCLEOTIDE SEQUENCE [LARGE SCALE GENOMIC DNA]</scope>
    <source>
        <strain evidence="2">IBT 14317</strain>
    </source>
</reference>
<evidence type="ECO:0000256" key="1">
    <source>
        <dbReference type="ARBA" id="ARBA00010617"/>
    </source>
</evidence>
<dbReference type="OrthoDB" id="3945418at2759"/>
<protein>
    <recommendedName>
        <fullName evidence="3">Cytochrome P450</fullName>
    </recommendedName>
</protein>
<dbReference type="SUPFAM" id="SSF48264">
    <property type="entry name" value="Cytochrome P450"/>
    <property type="match status" value="1"/>
</dbReference>
<dbReference type="GO" id="GO:0004497">
    <property type="term" value="F:monooxygenase activity"/>
    <property type="evidence" value="ECO:0007669"/>
    <property type="project" value="InterPro"/>
</dbReference>
<accession>A0A5N7BU78</accession>
<dbReference type="EMBL" id="ML735336">
    <property type="protein sequence ID" value="KAE8385391.1"/>
    <property type="molecule type" value="Genomic_DNA"/>
</dbReference>
<dbReference type="Proteomes" id="UP000326877">
    <property type="component" value="Unassembled WGS sequence"/>
</dbReference>
<dbReference type="GO" id="GO:0020037">
    <property type="term" value="F:heme binding"/>
    <property type="evidence" value="ECO:0007669"/>
    <property type="project" value="InterPro"/>
</dbReference>
<dbReference type="PANTHER" id="PTHR46696:SF6">
    <property type="entry name" value="P450, PUTATIVE (EUROFUNG)-RELATED"/>
    <property type="match status" value="1"/>
</dbReference>
<dbReference type="PANTHER" id="PTHR46696">
    <property type="entry name" value="P450, PUTATIVE (EUROFUNG)-RELATED"/>
    <property type="match status" value="1"/>
</dbReference>
<dbReference type="GO" id="GO:0005506">
    <property type="term" value="F:iron ion binding"/>
    <property type="evidence" value="ECO:0007669"/>
    <property type="project" value="InterPro"/>
</dbReference>
<name>A0A5N7BU78_PETAA</name>
<dbReference type="Gene3D" id="1.10.630.10">
    <property type="entry name" value="Cytochrome P450"/>
    <property type="match status" value="1"/>
</dbReference>
<sequence>MEFHADKEVDPEYSKFPFTRPNGDELPAEFHRLLRECPVSRAELWDGSHPWLVVKHKDVCDMLIYPRLSKFVSEKAFRRCLPVERPLRKTGQHSWIWIHQIICARGPRSFFTKEYVKSQLPFIQDTVQRYLDELIAAGNDQMEVDLVKHFALPTPSRIIYCILGIPHEDFEYLSSCDATRTNGSSTAAAAQAANK</sequence>
<evidence type="ECO:0000313" key="2">
    <source>
        <dbReference type="EMBL" id="KAE8385391.1"/>
    </source>
</evidence>
<comment type="similarity">
    <text evidence="1">Belongs to the cytochrome P450 family.</text>
</comment>
<dbReference type="InterPro" id="IPR036396">
    <property type="entry name" value="Cyt_P450_sf"/>
</dbReference>
<dbReference type="AlphaFoldDB" id="A0A5N7BU78"/>
<dbReference type="GO" id="GO:0016705">
    <property type="term" value="F:oxidoreductase activity, acting on paired donors, with incorporation or reduction of molecular oxygen"/>
    <property type="evidence" value="ECO:0007669"/>
    <property type="project" value="InterPro"/>
</dbReference>